<feature type="region of interest" description="Disordered" evidence="1">
    <location>
        <begin position="38"/>
        <end position="103"/>
    </location>
</feature>
<comment type="caution">
    <text evidence="2">The sequence shown here is derived from an EMBL/GenBank/DDBJ whole genome shotgun (WGS) entry which is preliminary data.</text>
</comment>
<gene>
    <name evidence="2" type="ORF">CYMTET_39151</name>
</gene>
<reference evidence="2 3" key="1">
    <citation type="journal article" date="2015" name="Genome Biol. Evol.">
        <title>Comparative Genomics of a Bacterivorous Green Alga Reveals Evolutionary Causalities and Consequences of Phago-Mixotrophic Mode of Nutrition.</title>
        <authorList>
            <person name="Burns J.A."/>
            <person name="Paasch A."/>
            <person name="Narechania A."/>
            <person name="Kim E."/>
        </authorList>
    </citation>
    <scope>NUCLEOTIDE SEQUENCE [LARGE SCALE GENOMIC DNA]</scope>
    <source>
        <strain evidence="2 3">PLY_AMNH</strain>
    </source>
</reference>
<dbReference type="EMBL" id="LGRX02026005">
    <property type="protein sequence ID" value="KAK3251510.1"/>
    <property type="molecule type" value="Genomic_DNA"/>
</dbReference>
<feature type="compositionally biased region" description="Low complexity" evidence="1">
    <location>
        <begin position="65"/>
        <end position="77"/>
    </location>
</feature>
<feature type="compositionally biased region" description="Basic and acidic residues" evidence="1">
    <location>
        <begin position="84"/>
        <end position="100"/>
    </location>
</feature>
<organism evidence="2 3">
    <name type="scientific">Cymbomonas tetramitiformis</name>
    <dbReference type="NCBI Taxonomy" id="36881"/>
    <lineage>
        <taxon>Eukaryota</taxon>
        <taxon>Viridiplantae</taxon>
        <taxon>Chlorophyta</taxon>
        <taxon>Pyramimonadophyceae</taxon>
        <taxon>Pyramimonadales</taxon>
        <taxon>Pyramimonadaceae</taxon>
        <taxon>Cymbomonas</taxon>
    </lineage>
</organism>
<protein>
    <submittedName>
        <fullName evidence="2">Uncharacterized protein</fullName>
    </submittedName>
</protein>
<name>A0AAE0CCC3_9CHLO</name>
<dbReference type="Proteomes" id="UP001190700">
    <property type="component" value="Unassembled WGS sequence"/>
</dbReference>
<dbReference type="AlphaFoldDB" id="A0AAE0CCC3"/>
<accession>A0AAE0CCC3</accession>
<evidence type="ECO:0000256" key="1">
    <source>
        <dbReference type="SAM" id="MobiDB-lite"/>
    </source>
</evidence>
<keyword evidence="3" id="KW-1185">Reference proteome</keyword>
<sequence>MGTTDRRLLAVTVLAGKEAISTKILNSIGGHACMGGGLGEREQKEQEAELAPARMPERTRGAGGALTTTTIGAGSTTKGRRGRHGEAGKGDTAADDRGTVDPKTMGVRVADALVVEPQAMQGTTPVVRVDGKSHRVDGQLADGWRAKIMRSADMAGMT</sequence>
<evidence type="ECO:0000313" key="3">
    <source>
        <dbReference type="Proteomes" id="UP001190700"/>
    </source>
</evidence>
<evidence type="ECO:0000313" key="2">
    <source>
        <dbReference type="EMBL" id="KAK3251510.1"/>
    </source>
</evidence>
<proteinExistence type="predicted"/>